<keyword evidence="1" id="KW-0677">Repeat</keyword>
<evidence type="ECO:0000313" key="4">
    <source>
        <dbReference type="Proteomes" id="UP000492821"/>
    </source>
</evidence>
<feature type="transmembrane region" description="Helical" evidence="3">
    <location>
        <begin position="47"/>
        <end position="67"/>
    </location>
</feature>
<organism evidence="4 5">
    <name type="scientific">Panagrellus redivivus</name>
    <name type="common">Microworm</name>
    <dbReference type="NCBI Taxonomy" id="6233"/>
    <lineage>
        <taxon>Eukaryota</taxon>
        <taxon>Metazoa</taxon>
        <taxon>Ecdysozoa</taxon>
        <taxon>Nematoda</taxon>
        <taxon>Chromadorea</taxon>
        <taxon>Rhabditida</taxon>
        <taxon>Tylenchina</taxon>
        <taxon>Panagrolaimomorpha</taxon>
        <taxon>Panagrolaimoidea</taxon>
        <taxon>Panagrolaimidae</taxon>
        <taxon>Panagrellus</taxon>
    </lineage>
</organism>
<feature type="compositionally biased region" description="Low complexity" evidence="2">
    <location>
        <begin position="301"/>
        <end position="310"/>
    </location>
</feature>
<evidence type="ECO:0000256" key="1">
    <source>
        <dbReference type="ARBA" id="ARBA00022737"/>
    </source>
</evidence>
<accession>A0A7E4VX07</accession>
<name>A0A7E4VX07_PANRE</name>
<dbReference type="Pfam" id="PF01391">
    <property type="entry name" value="Collagen"/>
    <property type="match status" value="1"/>
</dbReference>
<evidence type="ECO:0000256" key="2">
    <source>
        <dbReference type="SAM" id="MobiDB-lite"/>
    </source>
</evidence>
<feature type="compositionally biased region" description="Pro residues" evidence="2">
    <location>
        <begin position="212"/>
        <end position="222"/>
    </location>
</feature>
<reference evidence="4" key="1">
    <citation type="journal article" date="2013" name="Genetics">
        <title>The draft genome and transcriptome of Panagrellus redivivus are shaped by the harsh demands of a free-living lifestyle.</title>
        <authorList>
            <person name="Srinivasan J."/>
            <person name="Dillman A.R."/>
            <person name="Macchietto M.G."/>
            <person name="Heikkinen L."/>
            <person name="Lakso M."/>
            <person name="Fracchia K.M."/>
            <person name="Antoshechkin I."/>
            <person name="Mortazavi A."/>
            <person name="Wong G."/>
            <person name="Sternberg P.W."/>
        </authorList>
    </citation>
    <scope>NUCLEOTIDE SEQUENCE [LARGE SCALE GENOMIC DNA]</scope>
    <source>
        <strain evidence="4">MT8872</strain>
    </source>
</reference>
<dbReference type="Gene3D" id="1.20.5.320">
    <property type="entry name" value="6-Phosphogluconate Dehydrogenase, domain 3"/>
    <property type="match status" value="1"/>
</dbReference>
<keyword evidence="4" id="KW-1185">Reference proteome</keyword>
<feature type="region of interest" description="Disordered" evidence="2">
    <location>
        <begin position="167"/>
        <end position="393"/>
    </location>
</feature>
<keyword evidence="3" id="KW-0812">Transmembrane</keyword>
<evidence type="ECO:0000313" key="5">
    <source>
        <dbReference type="WBParaSite" id="Pan_g441.t1"/>
    </source>
</evidence>
<sequence>MHISAIRPSSSSEPSSVKTLTPLVAMWRSRTPLRVRRVYNDYDKGQIAVLVAICLSATSICLPVWILQQWAAELDETLTTVATEMTAFKNTTDSLWDDLMGLQIRYDRIAGGRSKRRAEFGFRDVQGEHPAGLRIVDRLFGTRNLHVDTDTLRTPDDTGAYLEQLRASNGLGRNPDSAEVSQPLPTTTEAPPAPPLKPVRPVYQPKLDLTCPPGPPGPPGPDAPDGLPGLPGAPGANGAPGSLIIPQSSDSSSDSCIRIKCPAGLPGPAGPPGTAGPIGPPGEPGAPGEIPVGPPGPPGPIGVEGPPGEDGIPGRRGKKGRNGYRWLPCPKGDKGIPGVPGDVGPPGRKGEVGEGGPDGLPGPDGTPGVDGPPGEPGIPGVLGPPGPKGATRKCVCPTPQRSPEGVFGAPSGYFPRNFWVL</sequence>
<dbReference type="WBParaSite" id="Pan_g441.t1">
    <property type="protein sequence ID" value="Pan_g441.t1"/>
    <property type="gene ID" value="Pan_g441"/>
</dbReference>
<keyword evidence="3" id="KW-1133">Transmembrane helix</keyword>
<dbReference type="PANTHER" id="PTHR24637">
    <property type="entry name" value="COLLAGEN"/>
    <property type="match status" value="1"/>
</dbReference>
<evidence type="ECO:0000256" key="3">
    <source>
        <dbReference type="SAM" id="Phobius"/>
    </source>
</evidence>
<dbReference type="PANTHER" id="PTHR24637:SF421">
    <property type="entry name" value="CUTICLE COLLAGEN DPY-2"/>
    <property type="match status" value="1"/>
</dbReference>
<feature type="compositionally biased region" description="Low complexity" evidence="2">
    <location>
        <begin position="336"/>
        <end position="346"/>
    </location>
</feature>
<protein>
    <submittedName>
        <fullName evidence="5">Col_cuticle_N domain-containing protein</fullName>
    </submittedName>
</protein>
<proteinExistence type="predicted"/>
<dbReference type="AlphaFoldDB" id="A0A7E4VX07"/>
<dbReference type="Proteomes" id="UP000492821">
    <property type="component" value="Unassembled WGS sequence"/>
</dbReference>
<reference evidence="5" key="2">
    <citation type="submission" date="2020-10" db="UniProtKB">
        <authorList>
            <consortium name="WormBaseParasite"/>
        </authorList>
    </citation>
    <scope>IDENTIFICATION</scope>
</reference>
<feature type="compositionally biased region" description="Low complexity" evidence="2">
    <location>
        <begin position="223"/>
        <end position="241"/>
    </location>
</feature>
<keyword evidence="3" id="KW-0472">Membrane</keyword>
<dbReference type="InterPro" id="IPR008160">
    <property type="entry name" value="Collagen"/>
</dbReference>